<feature type="compositionally biased region" description="Basic and acidic residues" evidence="7">
    <location>
        <begin position="31"/>
        <end position="74"/>
    </location>
</feature>
<dbReference type="SMART" id="SM00382">
    <property type="entry name" value="AAA"/>
    <property type="match status" value="1"/>
</dbReference>
<geneLocation type="plasmid" evidence="11 12">
    <name>pSCL4</name>
</geneLocation>
<dbReference type="CDD" id="cd03228">
    <property type="entry name" value="ABCC_MRP_Like"/>
    <property type="match status" value="1"/>
</dbReference>
<dbReference type="Pfam" id="PF00664">
    <property type="entry name" value="ABC_membrane"/>
    <property type="match status" value="1"/>
</dbReference>
<feature type="domain" description="ABC transporter" evidence="9">
    <location>
        <begin position="469"/>
        <end position="698"/>
    </location>
</feature>
<protein>
    <submittedName>
        <fullName evidence="11">Moenomycin biosynthesis protein MoeD5</fullName>
    </submittedName>
</protein>
<evidence type="ECO:0000256" key="2">
    <source>
        <dbReference type="ARBA" id="ARBA00022692"/>
    </source>
</evidence>
<feature type="region of interest" description="Disordered" evidence="7">
    <location>
        <begin position="1"/>
        <end position="124"/>
    </location>
</feature>
<gene>
    <name evidence="11" type="primary">moeD5</name>
    <name evidence="11" type="ORF">SCLAV_p1276</name>
</gene>
<dbReference type="GO" id="GO:0005886">
    <property type="term" value="C:plasma membrane"/>
    <property type="evidence" value="ECO:0007669"/>
    <property type="project" value="UniProtKB-SubCell"/>
</dbReference>
<dbReference type="Gene3D" id="1.20.1560.10">
    <property type="entry name" value="ABC transporter type 1, transmembrane domain"/>
    <property type="match status" value="1"/>
</dbReference>
<feature type="domain" description="ABC transmembrane type-1" evidence="10">
    <location>
        <begin position="145"/>
        <end position="428"/>
    </location>
</feature>
<dbReference type="Proteomes" id="UP000002357">
    <property type="component" value="Plasmid pSCL4"/>
</dbReference>
<keyword evidence="2 8" id="KW-0812">Transmembrane</keyword>
<keyword evidence="4" id="KW-0067">ATP-binding</keyword>
<evidence type="ECO:0000313" key="12">
    <source>
        <dbReference type="Proteomes" id="UP000002357"/>
    </source>
</evidence>
<feature type="transmembrane region" description="Helical" evidence="8">
    <location>
        <begin position="371"/>
        <end position="390"/>
    </location>
</feature>
<evidence type="ECO:0000259" key="10">
    <source>
        <dbReference type="PROSITE" id="PS50929"/>
    </source>
</evidence>
<dbReference type="eggNOG" id="COG1132">
    <property type="taxonomic scope" value="Bacteria"/>
</dbReference>
<dbReference type="GeneID" id="93734352"/>
<keyword evidence="3" id="KW-0547">Nucleotide-binding</keyword>
<evidence type="ECO:0000256" key="7">
    <source>
        <dbReference type="SAM" id="MobiDB-lite"/>
    </source>
</evidence>
<dbReference type="OrthoDB" id="9770415at2"/>
<dbReference type="InterPro" id="IPR039421">
    <property type="entry name" value="Type_1_exporter"/>
</dbReference>
<dbReference type="InterPro" id="IPR036640">
    <property type="entry name" value="ABC1_TM_sf"/>
</dbReference>
<feature type="compositionally biased region" description="Low complexity" evidence="7">
    <location>
        <begin position="1"/>
        <end position="22"/>
    </location>
</feature>
<dbReference type="Gene3D" id="3.40.50.300">
    <property type="entry name" value="P-loop containing nucleotide triphosphate hydrolases"/>
    <property type="match status" value="1"/>
</dbReference>
<dbReference type="GO" id="GO:0016887">
    <property type="term" value="F:ATP hydrolysis activity"/>
    <property type="evidence" value="ECO:0007669"/>
    <property type="project" value="InterPro"/>
</dbReference>
<dbReference type="InterPro" id="IPR003593">
    <property type="entry name" value="AAA+_ATPase"/>
</dbReference>
<feature type="compositionally biased region" description="Basic and acidic residues" evidence="7">
    <location>
        <begin position="95"/>
        <end position="106"/>
    </location>
</feature>
<feature type="transmembrane region" description="Helical" evidence="8">
    <location>
        <begin position="287"/>
        <end position="309"/>
    </location>
</feature>
<evidence type="ECO:0000256" key="5">
    <source>
        <dbReference type="ARBA" id="ARBA00022989"/>
    </source>
</evidence>
<dbReference type="PANTHER" id="PTHR24221:SF423">
    <property type="entry name" value="ABC TRANSPORTER"/>
    <property type="match status" value="1"/>
</dbReference>
<proteinExistence type="predicted"/>
<accession>D5SLG9</accession>
<evidence type="ECO:0000256" key="3">
    <source>
        <dbReference type="ARBA" id="ARBA00022741"/>
    </source>
</evidence>
<organism evidence="11 12">
    <name type="scientific">Streptomyces clavuligerus</name>
    <dbReference type="NCBI Taxonomy" id="1901"/>
    <lineage>
        <taxon>Bacteria</taxon>
        <taxon>Bacillati</taxon>
        <taxon>Actinomycetota</taxon>
        <taxon>Actinomycetes</taxon>
        <taxon>Kitasatosporales</taxon>
        <taxon>Streptomycetaceae</taxon>
        <taxon>Streptomyces</taxon>
    </lineage>
</organism>
<dbReference type="InterPro" id="IPR011527">
    <property type="entry name" value="ABC1_TM_dom"/>
</dbReference>
<dbReference type="PROSITE" id="PS00211">
    <property type="entry name" value="ABC_TRANSPORTER_1"/>
    <property type="match status" value="1"/>
</dbReference>
<dbReference type="Pfam" id="PF00005">
    <property type="entry name" value="ABC_tran"/>
    <property type="match status" value="1"/>
</dbReference>
<dbReference type="GO" id="GO:0140359">
    <property type="term" value="F:ABC-type transporter activity"/>
    <property type="evidence" value="ECO:0007669"/>
    <property type="project" value="InterPro"/>
</dbReference>
<reference evidence="11 12" key="1">
    <citation type="journal article" date="2010" name="Genome Biol. Evol.">
        <title>The sequence of a 1.8-mb bacterial linear plasmid reveals a rich evolutionary reservoir of secondary metabolic pathways.</title>
        <authorList>
            <person name="Medema M.H."/>
            <person name="Trefzer A."/>
            <person name="Kovalchuk A."/>
            <person name="van den Berg M."/>
            <person name="Mueller U."/>
            <person name="Heijne W."/>
            <person name="Wu L."/>
            <person name="Alam M.T."/>
            <person name="Ronning C.M."/>
            <person name="Nierman W.C."/>
            <person name="Bovenberg R.A.L."/>
            <person name="Breitling R."/>
            <person name="Takano E."/>
        </authorList>
    </citation>
    <scope>NUCLEOTIDE SEQUENCE [LARGE SCALE GENOMIC DNA]</scope>
    <source>
        <strain evidence="12">ATCC 27064 / DSM 738 / JCM 4710 / NBRC 13307 / NCIMB 12785 / NRRL 3585 / VKM Ac-602</strain>
        <plasmid evidence="11">pSCL4</plasmid>
    </source>
</reference>
<feature type="transmembrane region" description="Helical" evidence="8">
    <location>
        <begin position="143"/>
        <end position="169"/>
    </location>
</feature>
<dbReference type="AlphaFoldDB" id="D5SLG9"/>
<keyword evidence="11" id="KW-0614">Plasmid</keyword>
<evidence type="ECO:0000313" key="11">
    <source>
        <dbReference type="EMBL" id="EFG04762.2"/>
    </source>
</evidence>
<dbReference type="PROSITE" id="PS50929">
    <property type="entry name" value="ABC_TM1F"/>
    <property type="match status" value="1"/>
</dbReference>
<comment type="subcellular location">
    <subcellularLocation>
        <location evidence="1">Cell membrane</location>
        <topology evidence="1">Multi-pass membrane protein</topology>
    </subcellularLocation>
</comment>
<dbReference type="GO" id="GO:0005524">
    <property type="term" value="F:ATP binding"/>
    <property type="evidence" value="ECO:0007669"/>
    <property type="project" value="UniProtKB-KW"/>
</dbReference>
<keyword evidence="12" id="KW-1185">Reference proteome</keyword>
<keyword evidence="5 8" id="KW-1133">Transmembrane helix</keyword>
<feature type="transmembrane region" description="Helical" evidence="8">
    <location>
        <begin position="265"/>
        <end position="281"/>
    </location>
</feature>
<dbReference type="PANTHER" id="PTHR24221">
    <property type="entry name" value="ATP-BINDING CASSETTE SUB-FAMILY B"/>
    <property type="match status" value="1"/>
</dbReference>
<dbReference type="PROSITE" id="PS50893">
    <property type="entry name" value="ABC_TRANSPORTER_2"/>
    <property type="match status" value="1"/>
</dbReference>
<dbReference type="InterPro" id="IPR003439">
    <property type="entry name" value="ABC_transporter-like_ATP-bd"/>
</dbReference>
<dbReference type="InterPro" id="IPR027417">
    <property type="entry name" value="P-loop_NTPase"/>
</dbReference>
<name>D5SLG9_STRCL</name>
<evidence type="ECO:0000259" key="9">
    <source>
        <dbReference type="PROSITE" id="PS50893"/>
    </source>
</evidence>
<dbReference type="EMBL" id="CM000914">
    <property type="protein sequence ID" value="EFG04762.2"/>
    <property type="molecule type" value="Genomic_DNA"/>
</dbReference>
<feature type="compositionally biased region" description="Gly residues" evidence="7">
    <location>
        <begin position="107"/>
        <end position="124"/>
    </location>
</feature>
<feature type="transmembrane region" description="Helical" evidence="8">
    <location>
        <begin position="402"/>
        <end position="424"/>
    </location>
</feature>
<evidence type="ECO:0000256" key="6">
    <source>
        <dbReference type="ARBA" id="ARBA00023136"/>
    </source>
</evidence>
<dbReference type="InterPro" id="IPR017871">
    <property type="entry name" value="ABC_transporter-like_CS"/>
</dbReference>
<dbReference type="RefSeq" id="WP_003963596.1">
    <property type="nucleotide sequence ID" value="NZ_CM000914.1"/>
</dbReference>
<evidence type="ECO:0000256" key="1">
    <source>
        <dbReference type="ARBA" id="ARBA00004651"/>
    </source>
</evidence>
<sequence length="698" mass="71778">MSAPAGASSGADGDGGARTATEADGDGDGDSDGKHRGMDGDGGGKHADGDGSTRADGDEKRADGGERHADDGGKRGANGGGKHADNGAETGADGGGKRADDGRGTRADGGGGADGRGTHADGGGGVRATVAALGAVLHGRRAAYWGLTALWVLVRAGTLALGLVFQRLFDQLGGGSGGDRLLWSLIAWVAAVEAARLCLQFGLMAARLEPALQYDTTGRMRRALLASALRRPGATSRTAPGEALRTVGEDVDETGFFAAWSPTNLAHWIFVLASVTIMIRIDPTVTLALLALLIAVTAATGALHGRFLAHRRATRTASASVAGALREAIGSVAAVQAAAAERHVSAHVVRLNEARARAAVREELYASLQRTVLGNAAPIGVGLVLLLTATGSREGSFTVGDLALFTLYLQLLTEALASIGILSVRFQRVSVALERVGGFFGGRLRHRLDPPAAPAAPARADAAGALRELTVRGLTARHPGGGHGVEDIDLTVVRHSVTVITGGIGSGKTTLLRAVLGLLPRERGEILWNGEPVADPAAFLVAPRCGHTPQAPRLFSGTLRENILLGADGAAFGPAVDTAVLGPDLATLEEGADTVVGPRGLRLSGGQLQRAAIARMLARDPELLVLDDVSSALDPDTERLLWQRLLARGPTVLAVSHRPALLRAAARVVVLKDGRVEAAGTLEEVLSASPEMRRIWTG</sequence>
<keyword evidence="6 8" id="KW-0472">Membrane</keyword>
<evidence type="ECO:0000256" key="8">
    <source>
        <dbReference type="SAM" id="Phobius"/>
    </source>
</evidence>
<dbReference type="SUPFAM" id="SSF52540">
    <property type="entry name" value="P-loop containing nucleoside triphosphate hydrolases"/>
    <property type="match status" value="1"/>
</dbReference>
<dbReference type="SUPFAM" id="SSF90123">
    <property type="entry name" value="ABC transporter transmembrane region"/>
    <property type="match status" value="1"/>
</dbReference>
<evidence type="ECO:0000256" key="4">
    <source>
        <dbReference type="ARBA" id="ARBA00022840"/>
    </source>
</evidence>